<accession>A0A345UMQ0</accession>
<keyword evidence="2" id="KW-0604">Photosystem II</keyword>
<keyword evidence="3" id="KW-0812">Transmembrane</keyword>
<dbReference type="SUPFAM" id="SSF110296">
    <property type="entry name" value="Oligoxyloglucan reducing end-specific cellobiohydrolase"/>
    <property type="match status" value="1"/>
</dbReference>
<evidence type="ECO:0000259" key="4">
    <source>
        <dbReference type="Pfam" id="PF14870"/>
    </source>
</evidence>
<protein>
    <recommendedName>
        <fullName evidence="4">Photosynthesis system II assembly factor Ycf48/Hcf136-like domain-containing protein</fullName>
    </recommendedName>
</protein>
<dbReference type="AlphaFoldDB" id="A0A345UMQ0"/>
<dbReference type="Pfam" id="PF14870">
    <property type="entry name" value="PSII_BNR"/>
    <property type="match status" value="2"/>
</dbReference>
<dbReference type="GO" id="GO:0015979">
    <property type="term" value="P:photosynthesis"/>
    <property type="evidence" value="ECO:0007669"/>
    <property type="project" value="UniProtKB-KW"/>
</dbReference>
<dbReference type="PANTHER" id="PTHR47199:SF2">
    <property type="entry name" value="PHOTOSYSTEM II STABILITY_ASSEMBLY FACTOR HCF136, CHLOROPLASTIC"/>
    <property type="match status" value="1"/>
</dbReference>
<feature type="transmembrane region" description="Helical" evidence="3">
    <location>
        <begin position="21"/>
        <end position="43"/>
    </location>
</feature>
<reference evidence="5 6" key="1">
    <citation type="submission" date="2018-03" db="EMBL/GenBank/DDBJ databases">
        <title>Phenotypic and genomic properties of Cyclonatronum proteinivorum gen. nov., sp. nov., a haloalkaliphilic bacteroidete from soda lakes possessing Na+-translocating rhodopsin.</title>
        <authorList>
            <person name="Toshchakov S.V."/>
            <person name="Korzhenkov A."/>
            <person name="Samarov N.I."/>
            <person name="Kublanov I.V."/>
            <person name="Muntyan M.S."/>
            <person name="Sorokin D.Y."/>
        </authorList>
    </citation>
    <scope>NUCLEOTIDE SEQUENCE [LARGE SCALE GENOMIC DNA]</scope>
    <source>
        <strain evidence="5 6">Omega</strain>
    </source>
</reference>
<dbReference type="Proteomes" id="UP000254808">
    <property type="component" value="Chromosome"/>
</dbReference>
<keyword evidence="3" id="KW-0472">Membrane</keyword>
<dbReference type="InterPro" id="IPR013783">
    <property type="entry name" value="Ig-like_fold"/>
</dbReference>
<gene>
    <name evidence="5" type="ORF">CYPRO_2510</name>
</gene>
<evidence type="ECO:0000256" key="1">
    <source>
        <dbReference type="ARBA" id="ARBA00022531"/>
    </source>
</evidence>
<dbReference type="Gene3D" id="2.60.40.4070">
    <property type="match status" value="1"/>
</dbReference>
<keyword evidence="3" id="KW-1133">Transmembrane helix</keyword>
<feature type="domain" description="Photosynthesis system II assembly factor Ycf48/Hcf136-like" evidence="4">
    <location>
        <begin position="636"/>
        <end position="752"/>
    </location>
</feature>
<dbReference type="KEGG" id="cprv:CYPRO_2510"/>
<keyword evidence="1" id="KW-0602">Photosynthesis</keyword>
<evidence type="ECO:0000313" key="6">
    <source>
        <dbReference type="Proteomes" id="UP000254808"/>
    </source>
</evidence>
<dbReference type="OrthoDB" id="9757809at2"/>
<name>A0A345UMQ0_9BACT</name>
<sequence>MKSTTNQKTLSERIQSGHPRFSMKFFVTMLMSFAVTALIGAGFSAQSQLQAQQQSSGIFIFPQDDDNGPQPIRPPKPQLSAVVGDGSVLLYWDDAAEFHYDPFFDGYVVYQRPVATGVFEDVFANPNNFQGYMVFRSTDPEFTDALRITDNQGNRQRLAFEDVFDLQNDITGYHPASVGGQRIWMGSDTGIRRIWEDSGLTNGRTYYYAVVSFTHGDALPEFELPIEFDEDDVPIIPLPNSIYTIPPLDSGLDIEILPDGTVITGVNVVAVTPQRGAAGFVAPQDPMVQQISGSGSGTIDVQVIDPDALRGGHNYSIAFTDTLIERPGNVVDLVTKSVSLTNTTTGEVLFDRLENFQGVELPVKEGLLFFIDDIPNRVAVDEERTEWITEQESNIHNFVIGVSGRNPTPSDYRFEFFDEPVRESLPFTIGNTNIPAERTNVIITNTVTGQEVDYAFFTNPQLPRDLRDVVYLSSDNILIFGAAGLIQRSEDGGEIWTNVESGVSVRLKAAHFVDAQNGWAAGREGTVTRTTDGGQTWTPMETGITSILRDIYFVDEQNGWAVGDGGVIIATTNGGDSWVTQDSGVLNRFNNVVFTDAQTGYVSGLIFGAGNSRVLKTTDGGTNWEPLPVGPILEFFGMDFTDEQTGYVAGTGGRIFKTEDAGETWTELDTPTNQQLNDITFADNATGWSVGRGGAIIFTADGGQTWEALDSGTGVELFGIGSIAGGTSSLVAVGANSTRLRSSNQGQTWQATEDFRRFRAAFDNNNQSRSDILYILEDVRDDGELRDTWRVSMLARTATSPFGLTVDPSEGDELRFFTVKPLTSADEFTFTIDGSNFPDVDLSEVEDPLSLIRVVPNPYLVTHVAEPRTGGRQLHFTNLPQQATIRIFSVSGRLLQTLRVDNPATESRYVWDMITSENRELSYGVYIYHVDAPGIGEKVGKFAVIK</sequence>
<feature type="domain" description="Photosynthesis system II assembly factor Ycf48/Hcf136-like" evidence="4">
    <location>
        <begin position="536"/>
        <end position="630"/>
    </location>
</feature>
<dbReference type="GO" id="GO:0009523">
    <property type="term" value="C:photosystem II"/>
    <property type="evidence" value="ECO:0007669"/>
    <property type="project" value="UniProtKB-KW"/>
</dbReference>
<organism evidence="5 6">
    <name type="scientific">Cyclonatronum proteinivorum</name>
    <dbReference type="NCBI Taxonomy" id="1457365"/>
    <lineage>
        <taxon>Bacteria</taxon>
        <taxon>Pseudomonadati</taxon>
        <taxon>Balneolota</taxon>
        <taxon>Balneolia</taxon>
        <taxon>Balneolales</taxon>
        <taxon>Cyclonatronaceae</taxon>
        <taxon>Cyclonatronum</taxon>
    </lineage>
</organism>
<dbReference type="Gene3D" id="2.130.10.10">
    <property type="entry name" value="YVTN repeat-like/Quinoprotein amine dehydrogenase"/>
    <property type="match status" value="2"/>
</dbReference>
<dbReference type="Gene3D" id="2.60.40.10">
    <property type="entry name" value="Immunoglobulins"/>
    <property type="match status" value="1"/>
</dbReference>
<evidence type="ECO:0000313" key="5">
    <source>
        <dbReference type="EMBL" id="AXJ01752.1"/>
    </source>
</evidence>
<evidence type="ECO:0000256" key="3">
    <source>
        <dbReference type="SAM" id="Phobius"/>
    </source>
</evidence>
<dbReference type="InterPro" id="IPR015943">
    <property type="entry name" value="WD40/YVTN_repeat-like_dom_sf"/>
</dbReference>
<dbReference type="InterPro" id="IPR028203">
    <property type="entry name" value="PSII_CF48-like_dom"/>
</dbReference>
<dbReference type="EMBL" id="CP027806">
    <property type="protein sequence ID" value="AXJ01752.1"/>
    <property type="molecule type" value="Genomic_DNA"/>
</dbReference>
<dbReference type="PANTHER" id="PTHR47199">
    <property type="entry name" value="PHOTOSYSTEM II STABILITY/ASSEMBLY FACTOR HCF136, CHLOROPLASTIC"/>
    <property type="match status" value="1"/>
</dbReference>
<keyword evidence="6" id="KW-1185">Reference proteome</keyword>
<evidence type="ECO:0000256" key="2">
    <source>
        <dbReference type="ARBA" id="ARBA00023276"/>
    </source>
</evidence>
<proteinExistence type="predicted"/>